<dbReference type="Gene3D" id="2.40.70.10">
    <property type="entry name" value="Acid Proteases"/>
    <property type="match status" value="1"/>
</dbReference>
<dbReference type="PROSITE" id="PS00141">
    <property type="entry name" value="ASP_PROTEASE"/>
    <property type="match status" value="1"/>
</dbReference>
<dbReference type="Proteomes" id="UP000646484">
    <property type="component" value="Unassembled WGS sequence"/>
</dbReference>
<reference evidence="2 3" key="1">
    <citation type="submission" date="2020-08" db="EMBL/GenBank/DDBJ databases">
        <title>Genome public.</title>
        <authorList>
            <person name="Liu C."/>
            <person name="Sun Q."/>
        </authorList>
    </citation>
    <scope>NUCLEOTIDE SEQUENCE [LARGE SCALE GENOMIC DNA]</scope>
    <source>
        <strain evidence="2 3">NSJ-56</strain>
    </source>
</reference>
<dbReference type="SUPFAM" id="SSF50630">
    <property type="entry name" value="Acid proteases"/>
    <property type="match status" value="1"/>
</dbReference>
<protein>
    <submittedName>
        <fullName evidence="2">Clan AA aspartic protease</fullName>
    </submittedName>
</protein>
<dbReference type="InterPro" id="IPR001969">
    <property type="entry name" value="Aspartic_peptidase_AS"/>
</dbReference>
<feature type="chain" id="PRO_5046541136" evidence="1">
    <location>
        <begin position="21"/>
        <end position="375"/>
    </location>
</feature>
<evidence type="ECO:0000313" key="3">
    <source>
        <dbReference type="Proteomes" id="UP000646484"/>
    </source>
</evidence>
<dbReference type="InterPro" id="IPR021109">
    <property type="entry name" value="Peptidase_aspartic_dom_sf"/>
</dbReference>
<dbReference type="Pfam" id="PF13650">
    <property type="entry name" value="Asp_protease_2"/>
    <property type="match status" value="1"/>
</dbReference>
<keyword evidence="3" id="KW-1185">Reference proteome</keyword>
<proteinExistence type="predicted"/>
<dbReference type="CDD" id="cd05483">
    <property type="entry name" value="retropepsin_like_bacteria"/>
    <property type="match status" value="1"/>
</dbReference>
<comment type="caution">
    <text evidence="2">The sequence shown here is derived from an EMBL/GenBank/DDBJ whole genome shotgun (WGS) entry which is preliminary data.</text>
</comment>
<dbReference type="EMBL" id="JACOOH010000001">
    <property type="protein sequence ID" value="MBC5620162.1"/>
    <property type="molecule type" value="Genomic_DNA"/>
</dbReference>
<dbReference type="RefSeq" id="WP_186974956.1">
    <property type="nucleotide sequence ID" value="NZ_JACOOH010000001.1"/>
</dbReference>
<sequence length="375" mass="41430">MRYKIIILCLLCVSVFPSIAQQYKAELPYRMVGGKMVVEMKLNGTLRSFIFDTGASRTTLTGEFCREYGLAVTDSLEVTDANGRKSFYPLVQIDSMETPDNVFRFKNVPAMKLPEPSPLACFPIDGLIGSDLLAQSIVVIDGQKKTVTITTAEKESSVSLRKMARFMQARMPVISLQVGSGHNIICLFDTGCPRFLSLKESDFEALPSGSAYEFLSEGRSVGSIGVGGIAAERVSRRVNFPLLSVAGTKFKNVIAETATPPYTLLGVKLLDYGKVTIDYPRARFYFESYKPENELEEKPHNVGLQVKDGDLVVAAVWGDMKDVVEMGDKVLKINGKPVGKYDFCESILNGIPELKAKKKTKLTIQTREGEKVIIY</sequence>
<feature type="signal peptide" evidence="1">
    <location>
        <begin position="1"/>
        <end position="20"/>
    </location>
</feature>
<accession>A0ABR7CWU9</accession>
<dbReference type="GO" id="GO:0008233">
    <property type="term" value="F:peptidase activity"/>
    <property type="evidence" value="ECO:0007669"/>
    <property type="project" value="UniProtKB-KW"/>
</dbReference>
<keyword evidence="1" id="KW-0732">Signal</keyword>
<gene>
    <name evidence="2" type="ORF">H8S64_03510</name>
</gene>
<name>A0ABR7CWU9_9BACT</name>
<evidence type="ECO:0000313" key="2">
    <source>
        <dbReference type="EMBL" id="MBC5620162.1"/>
    </source>
</evidence>
<keyword evidence="2" id="KW-0645">Protease</keyword>
<evidence type="ECO:0000256" key="1">
    <source>
        <dbReference type="SAM" id="SignalP"/>
    </source>
</evidence>
<organism evidence="2 3">
    <name type="scientific">Butyricimonas hominis</name>
    <dbReference type="NCBI Taxonomy" id="2763032"/>
    <lineage>
        <taxon>Bacteria</taxon>
        <taxon>Pseudomonadati</taxon>
        <taxon>Bacteroidota</taxon>
        <taxon>Bacteroidia</taxon>
        <taxon>Bacteroidales</taxon>
        <taxon>Odoribacteraceae</taxon>
        <taxon>Butyricimonas</taxon>
    </lineage>
</organism>
<keyword evidence="2" id="KW-0378">Hydrolase</keyword>
<dbReference type="GO" id="GO:0006508">
    <property type="term" value="P:proteolysis"/>
    <property type="evidence" value="ECO:0007669"/>
    <property type="project" value="UniProtKB-KW"/>
</dbReference>
<dbReference type="InterPro" id="IPR034122">
    <property type="entry name" value="Retropepsin-like_bacterial"/>
</dbReference>